<protein>
    <submittedName>
        <fullName evidence="1">Uncharacterized protein</fullName>
    </submittedName>
</protein>
<dbReference type="Proteomes" id="UP000052023">
    <property type="component" value="Unassembled WGS sequence"/>
</dbReference>
<dbReference type="AlphaFoldDB" id="A0A0R3MQE8"/>
<evidence type="ECO:0000313" key="1">
    <source>
        <dbReference type="EMBL" id="KRR22187.1"/>
    </source>
</evidence>
<dbReference type="EMBL" id="LLYA01000167">
    <property type="protein sequence ID" value="KRR22187.1"/>
    <property type="molecule type" value="Genomic_DNA"/>
</dbReference>
<sequence>MRRGCGMAYRIVAERKDETVRMDRSSMLVAVAKARVWASEGWKVTIIVGDENEVAPADARRLSFV</sequence>
<organism evidence="1 2">
    <name type="scientific">Bradyrhizobium retamae</name>
    <dbReference type="NCBI Taxonomy" id="1300035"/>
    <lineage>
        <taxon>Bacteria</taxon>
        <taxon>Pseudomonadati</taxon>
        <taxon>Pseudomonadota</taxon>
        <taxon>Alphaproteobacteria</taxon>
        <taxon>Hyphomicrobiales</taxon>
        <taxon>Nitrobacteraceae</taxon>
        <taxon>Bradyrhizobium</taxon>
    </lineage>
</organism>
<name>A0A0R3MQE8_9BRAD</name>
<gene>
    <name evidence="1" type="ORF">CQ13_30115</name>
</gene>
<reference evidence="1 2" key="1">
    <citation type="submission" date="2014-03" db="EMBL/GenBank/DDBJ databases">
        <title>Bradyrhizobium valentinum sp. nov., isolated from effective nodules of Lupinus mariae-josephae, a lupine endemic of basic-lime soils in Eastern Spain.</title>
        <authorList>
            <person name="Duran D."/>
            <person name="Rey L."/>
            <person name="Navarro A."/>
            <person name="Busquets A."/>
            <person name="Imperial J."/>
            <person name="Ruiz-Argueso T."/>
        </authorList>
    </citation>
    <scope>NUCLEOTIDE SEQUENCE [LARGE SCALE GENOMIC DNA]</scope>
    <source>
        <strain evidence="1 2">Ro19</strain>
    </source>
</reference>
<proteinExistence type="predicted"/>
<comment type="caution">
    <text evidence="1">The sequence shown here is derived from an EMBL/GenBank/DDBJ whole genome shotgun (WGS) entry which is preliminary data.</text>
</comment>
<keyword evidence="2" id="KW-1185">Reference proteome</keyword>
<evidence type="ECO:0000313" key="2">
    <source>
        <dbReference type="Proteomes" id="UP000052023"/>
    </source>
</evidence>
<accession>A0A0R3MQE8</accession>